<dbReference type="SUPFAM" id="SSF55797">
    <property type="entry name" value="PR-1-like"/>
    <property type="match status" value="1"/>
</dbReference>
<dbReference type="InterPro" id="IPR011992">
    <property type="entry name" value="EF-hand-dom_pair"/>
</dbReference>
<dbReference type="SUPFAM" id="SSF47473">
    <property type="entry name" value="EF-hand"/>
    <property type="match status" value="1"/>
</dbReference>
<protein>
    <recommendedName>
        <fullName evidence="2">EF-hand domain-containing protein</fullName>
    </recommendedName>
</protein>
<gene>
    <name evidence="3" type="ORF">CCMP2556_LOCUS13649</name>
    <name evidence="4" type="ORF">CCMP2556_LOCUS13737</name>
</gene>
<dbReference type="Pfam" id="PF00188">
    <property type="entry name" value="CAP"/>
    <property type="match status" value="1"/>
</dbReference>
<comment type="caution">
    <text evidence="4">The sequence shown here is derived from an EMBL/GenBank/DDBJ whole genome shotgun (WGS) entry which is preliminary data.</text>
</comment>
<dbReference type="Gene3D" id="1.10.238.10">
    <property type="entry name" value="EF-hand"/>
    <property type="match status" value="1"/>
</dbReference>
<dbReference type="CDD" id="cd00051">
    <property type="entry name" value="EFh"/>
    <property type="match status" value="1"/>
</dbReference>
<dbReference type="EMBL" id="CAXAMN010006903">
    <property type="protein sequence ID" value="CAK9019626.1"/>
    <property type="molecule type" value="Genomic_DNA"/>
</dbReference>
<dbReference type="InterPro" id="IPR002048">
    <property type="entry name" value="EF_hand_dom"/>
</dbReference>
<dbReference type="Pfam" id="PF13499">
    <property type="entry name" value="EF-hand_7"/>
    <property type="match status" value="1"/>
</dbReference>
<organism evidence="4 5">
    <name type="scientific">Durusdinium trenchii</name>
    <dbReference type="NCBI Taxonomy" id="1381693"/>
    <lineage>
        <taxon>Eukaryota</taxon>
        <taxon>Sar</taxon>
        <taxon>Alveolata</taxon>
        <taxon>Dinophyceae</taxon>
        <taxon>Suessiales</taxon>
        <taxon>Symbiodiniaceae</taxon>
        <taxon>Durusdinium</taxon>
    </lineage>
</organism>
<accession>A0ABP0JZA6</accession>
<dbReference type="PANTHER" id="PTHR10334">
    <property type="entry name" value="CYSTEINE-RICH SECRETORY PROTEIN-RELATED"/>
    <property type="match status" value="1"/>
</dbReference>
<name>A0ABP0JZA6_9DINO</name>
<dbReference type="InterPro" id="IPR035940">
    <property type="entry name" value="CAP_sf"/>
</dbReference>
<feature type="domain" description="EF-hand" evidence="2">
    <location>
        <begin position="125"/>
        <end position="160"/>
    </location>
</feature>
<evidence type="ECO:0000313" key="3">
    <source>
        <dbReference type="EMBL" id="CAK9019398.1"/>
    </source>
</evidence>
<dbReference type="SMART" id="SM00054">
    <property type="entry name" value="EFh"/>
    <property type="match status" value="2"/>
</dbReference>
<dbReference type="InterPro" id="IPR018247">
    <property type="entry name" value="EF_Hand_1_Ca_BS"/>
</dbReference>
<keyword evidence="1" id="KW-0106">Calcium</keyword>
<dbReference type="EMBL" id="CAXAMN010006847">
    <property type="protein sequence ID" value="CAK9019398.1"/>
    <property type="molecule type" value="Genomic_DNA"/>
</dbReference>
<reference evidence="4 5" key="1">
    <citation type="submission" date="2024-02" db="EMBL/GenBank/DDBJ databases">
        <authorList>
            <person name="Chen Y."/>
            <person name="Shah S."/>
            <person name="Dougan E. K."/>
            <person name="Thang M."/>
            <person name="Chan C."/>
        </authorList>
    </citation>
    <scope>NUCLEOTIDE SEQUENCE [LARGE SCALE GENOMIC DNA]</scope>
</reference>
<dbReference type="Proteomes" id="UP001642484">
    <property type="component" value="Unassembled WGS sequence"/>
</dbReference>
<evidence type="ECO:0000259" key="2">
    <source>
        <dbReference type="PROSITE" id="PS50222"/>
    </source>
</evidence>
<dbReference type="PROSITE" id="PS50222">
    <property type="entry name" value="EF_HAND_2"/>
    <property type="match status" value="2"/>
</dbReference>
<dbReference type="PROSITE" id="PS00018">
    <property type="entry name" value="EF_HAND_1"/>
    <property type="match status" value="2"/>
</dbReference>
<evidence type="ECO:0000313" key="5">
    <source>
        <dbReference type="Proteomes" id="UP001642484"/>
    </source>
</evidence>
<keyword evidence="5" id="KW-1185">Reference proteome</keyword>
<proteinExistence type="predicted"/>
<dbReference type="PRINTS" id="PR00837">
    <property type="entry name" value="V5TPXLIKE"/>
</dbReference>
<sequence length="446" mass="49844">MAELVVYGRESCGFCRDFKELCCEEGLKYRDANIDVPANKAEMARKLRSTEWFKGGKFGLPLVDVYGSIHERPTVASVKAAREMLPSDEQVDNIKKQFKELDLNNDGTLSFNEMQKMMQGIAPSMSEIQLQKLFCAADVNQNGVLELNEFIDFVLHGKAAMAKIMQEPPETEPCPEAVREDWKERALLAHNWLRRRHGVLDLEWSDECYENAKRQADACQAAGRMLQGHCEGTSGRHGQNIYWNPCTCPHPNVIVESWYKEVQEPGYDFSKSLGSPETEHFTQVVWKRTTHAAMAVSEDGMFCVANYFPAGNLGSFKENVFPEGTAVPKPPRSHVALAKAKAAALRPKAVGKSKGKAKHLAEPEAILEMGADGLQTLTVRAPSLAVEEFLEDCPWNFKERIEKAFQEGADAVVIDRLEKPPQTHIRVITRKNGEILSQFRGTMGGG</sequence>
<dbReference type="Gene3D" id="3.40.33.10">
    <property type="entry name" value="CAP"/>
    <property type="match status" value="1"/>
</dbReference>
<evidence type="ECO:0000256" key="1">
    <source>
        <dbReference type="ARBA" id="ARBA00022837"/>
    </source>
</evidence>
<dbReference type="SMART" id="SM00198">
    <property type="entry name" value="SCP"/>
    <property type="match status" value="1"/>
</dbReference>
<dbReference type="Gene3D" id="3.40.30.10">
    <property type="entry name" value="Glutaredoxin"/>
    <property type="match status" value="1"/>
</dbReference>
<evidence type="ECO:0000313" key="4">
    <source>
        <dbReference type="EMBL" id="CAK9019626.1"/>
    </source>
</evidence>
<dbReference type="InterPro" id="IPR014044">
    <property type="entry name" value="CAP_dom"/>
</dbReference>
<feature type="domain" description="EF-hand" evidence="2">
    <location>
        <begin position="89"/>
        <end position="124"/>
    </location>
</feature>
<dbReference type="InterPro" id="IPR001283">
    <property type="entry name" value="CRISP-related"/>
</dbReference>